<reference evidence="2 3" key="1">
    <citation type="submission" date="2018-04" db="EMBL/GenBank/DDBJ databases">
        <authorList>
            <person name="Zhang X."/>
            <person name="Yuan J."/>
            <person name="Li F."/>
            <person name="Xiang J."/>
        </authorList>
    </citation>
    <scope>NUCLEOTIDE SEQUENCE [LARGE SCALE GENOMIC DNA]</scope>
    <source>
        <tissue evidence="2">Muscle</tissue>
    </source>
</reference>
<organism evidence="2 3">
    <name type="scientific">Penaeus vannamei</name>
    <name type="common">Whiteleg shrimp</name>
    <name type="synonym">Litopenaeus vannamei</name>
    <dbReference type="NCBI Taxonomy" id="6689"/>
    <lineage>
        <taxon>Eukaryota</taxon>
        <taxon>Metazoa</taxon>
        <taxon>Ecdysozoa</taxon>
        <taxon>Arthropoda</taxon>
        <taxon>Crustacea</taxon>
        <taxon>Multicrustacea</taxon>
        <taxon>Malacostraca</taxon>
        <taxon>Eumalacostraca</taxon>
        <taxon>Eucarida</taxon>
        <taxon>Decapoda</taxon>
        <taxon>Dendrobranchiata</taxon>
        <taxon>Penaeoidea</taxon>
        <taxon>Penaeidae</taxon>
        <taxon>Penaeus</taxon>
    </lineage>
</organism>
<keyword evidence="3" id="KW-1185">Reference proteome</keyword>
<dbReference type="EMBL" id="QCYY01001956">
    <property type="protein sequence ID" value="ROT73978.1"/>
    <property type="molecule type" value="Genomic_DNA"/>
</dbReference>
<name>A0A423TC14_PENVA</name>
<dbReference type="AlphaFoldDB" id="A0A423TC14"/>
<reference evidence="2 3" key="2">
    <citation type="submission" date="2019-01" db="EMBL/GenBank/DDBJ databases">
        <title>The decoding of complex shrimp genome reveals the adaptation for benthos swimmer, frequently molting mechanism and breeding impact on genome.</title>
        <authorList>
            <person name="Sun Y."/>
            <person name="Gao Y."/>
            <person name="Yu Y."/>
        </authorList>
    </citation>
    <scope>NUCLEOTIDE SEQUENCE [LARGE SCALE GENOMIC DNA]</scope>
    <source>
        <tissue evidence="2">Muscle</tissue>
    </source>
</reference>
<sequence>MFERTLSSPKTLGSRNVPCSLSEGIKFHLKRFRITHLIAPSPFPPLPPIPFPLPLPPLLPSTIRGKRGSVFSLSSVYAFLLSLPIPQYSSLVLSPSPYSPYPSSVYAFLLSLPIPQYSSLVLSPSPYSPHPSSVHAFLLSLPIPRYFSLVLSPSPYSPYPSSVYAFLLSLPIPQHNLSLVLSPSPYSPYPSSVHAFLLSLPIPQYSSLVLSPSPYSPYPSSVYAFPLSLPIPQYSSLVLSPSPYSPHPLCIPFPIPSYPPILFSCPIPISLFSPSVLCACLFPIPSYPPTQPLLSSYPHLPILPIRPLCMPFSYPFLSPNTTSSLVLSPSPYSPHPSLCMSFSFPSYPPILFSRLIPISLFSLSLPRHISYSASFSFCQNITLLSSYPHLPILPIPSSSYFLFCFLSVSAKTLTLLRILLLLASPYALFSVPSAYSFSGVLILFSFPAGVSLSSSFSILPSFLLPLLLPPTLFSLFIFPSLRDLLSIPIP</sequence>
<evidence type="ECO:0000313" key="3">
    <source>
        <dbReference type="Proteomes" id="UP000283509"/>
    </source>
</evidence>
<feature type="transmembrane region" description="Helical" evidence="1">
    <location>
        <begin position="458"/>
        <end position="478"/>
    </location>
</feature>
<keyword evidence="1" id="KW-0812">Transmembrane</keyword>
<keyword evidence="1" id="KW-0472">Membrane</keyword>
<accession>A0A423TC14</accession>
<proteinExistence type="predicted"/>
<keyword evidence="1" id="KW-1133">Transmembrane helix</keyword>
<protein>
    <submittedName>
        <fullName evidence="2">Uncharacterized protein</fullName>
    </submittedName>
</protein>
<feature type="transmembrane region" description="Helical" evidence="1">
    <location>
        <begin position="400"/>
        <end position="420"/>
    </location>
</feature>
<dbReference type="Proteomes" id="UP000283509">
    <property type="component" value="Unassembled WGS sequence"/>
</dbReference>
<evidence type="ECO:0000256" key="1">
    <source>
        <dbReference type="SAM" id="Phobius"/>
    </source>
</evidence>
<gene>
    <name evidence="2" type="ORF">C7M84_007539</name>
</gene>
<evidence type="ECO:0000313" key="2">
    <source>
        <dbReference type="EMBL" id="ROT73978.1"/>
    </source>
</evidence>
<comment type="caution">
    <text evidence="2">The sequence shown here is derived from an EMBL/GenBank/DDBJ whole genome shotgun (WGS) entry which is preliminary data.</text>
</comment>
<feature type="transmembrane region" description="Helical" evidence="1">
    <location>
        <begin position="426"/>
        <end position="446"/>
    </location>
</feature>